<evidence type="ECO:0008006" key="6">
    <source>
        <dbReference type="Google" id="ProtNLM"/>
    </source>
</evidence>
<feature type="compositionally biased region" description="Polar residues" evidence="2">
    <location>
        <begin position="461"/>
        <end position="470"/>
    </location>
</feature>
<evidence type="ECO:0000313" key="5">
    <source>
        <dbReference type="Proteomes" id="UP000663870"/>
    </source>
</evidence>
<dbReference type="SUPFAM" id="SSF101478">
    <property type="entry name" value="ADP-ribosylglycohydrolase"/>
    <property type="match status" value="1"/>
</dbReference>
<dbReference type="InterPro" id="IPR005502">
    <property type="entry name" value="Ribosyl_crysJ1"/>
</dbReference>
<proteinExistence type="predicted"/>
<dbReference type="InterPro" id="IPR036705">
    <property type="entry name" value="Ribosyl_crysJ1_sf"/>
</dbReference>
<feature type="binding site" evidence="1">
    <location>
        <position position="320"/>
    </location>
    <ligand>
        <name>Mg(2+)</name>
        <dbReference type="ChEBI" id="CHEBI:18420"/>
        <label>1</label>
    </ligand>
</feature>
<feature type="binding site" evidence="1">
    <location>
        <position position="79"/>
    </location>
    <ligand>
        <name>Mg(2+)</name>
        <dbReference type="ChEBI" id="CHEBI:18420"/>
        <label>1</label>
    </ligand>
</feature>
<feature type="compositionally biased region" description="Basic and acidic residues" evidence="2">
    <location>
        <begin position="441"/>
        <end position="451"/>
    </location>
</feature>
<keyword evidence="1" id="KW-0479">Metal-binding</keyword>
<comment type="caution">
    <text evidence="4">The sequence shown here is derived from an EMBL/GenBank/DDBJ whole genome shotgun (WGS) entry which is preliminary data.</text>
</comment>
<dbReference type="Proteomes" id="UP000663870">
    <property type="component" value="Unassembled WGS sequence"/>
</dbReference>
<dbReference type="PANTHER" id="PTHR16222">
    <property type="entry name" value="ADP-RIBOSYLGLYCOHYDROLASE"/>
    <property type="match status" value="1"/>
</dbReference>
<evidence type="ECO:0000313" key="3">
    <source>
        <dbReference type="EMBL" id="CAF0849680.1"/>
    </source>
</evidence>
<dbReference type="Pfam" id="PF03747">
    <property type="entry name" value="ADP_ribosyl_GH"/>
    <property type="match status" value="1"/>
</dbReference>
<name>A0A814FEF6_9BILA</name>
<dbReference type="EMBL" id="CAJNOH010000081">
    <property type="protein sequence ID" value="CAF0849680.1"/>
    <property type="molecule type" value="Genomic_DNA"/>
</dbReference>
<dbReference type="PANTHER" id="PTHR16222:SF12">
    <property type="entry name" value="ADP-RIBOSYLGLYCOHYDROLASE-RELATED"/>
    <property type="match status" value="1"/>
</dbReference>
<reference evidence="4" key="1">
    <citation type="submission" date="2021-02" db="EMBL/GenBank/DDBJ databases">
        <authorList>
            <person name="Nowell W R."/>
        </authorList>
    </citation>
    <scope>NUCLEOTIDE SEQUENCE</scope>
</reference>
<feature type="compositionally biased region" description="Polar residues" evidence="2">
    <location>
        <begin position="423"/>
        <end position="439"/>
    </location>
</feature>
<feature type="binding site" evidence="1">
    <location>
        <position position="318"/>
    </location>
    <ligand>
        <name>Mg(2+)</name>
        <dbReference type="ChEBI" id="CHEBI:18420"/>
        <label>1</label>
    </ligand>
</feature>
<dbReference type="InterPro" id="IPR050792">
    <property type="entry name" value="ADP-ribosylglycohydrolase"/>
</dbReference>
<evidence type="ECO:0000313" key="4">
    <source>
        <dbReference type="EMBL" id="CAF0983956.1"/>
    </source>
</evidence>
<feature type="region of interest" description="Disordered" evidence="2">
    <location>
        <begin position="372"/>
        <end position="470"/>
    </location>
</feature>
<dbReference type="AlphaFoldDB" id="A0A814FEF6"/>
<dbReference type="GO" id="GO:0046872">
    <property type="term" value="F:metal ion binding"/>
    <property type="evidence" value="ECO:0007669"/>
    <property type="project" value="UniProtKB-KW"/>
</dbReference>
<gene>
    <name evidence="4" type="ORF">JXQ802_LOCUS13328</name>
    <name evidence="3" type="ORF">PYM288_LOCUS6998</name>
</gene>
<keyword evidence="5" id="KW-1185">Reference proteome</keyword>
<dbReference type="Gene3D" id="1.10.4080.10">
    <property type="entry name" value="ADP-ribosylation/Crystallin J1"/>
    <property type="match status" value="1"/>
</dbReference>
<evidence type="ECO:0000256" key="2">
    <source>
        <dbReference type="SAM" id="MobiDB-lite"/>
    </source>
</evidence>
<dbReference type="Proteomes" id="UP000663854">
    <property type="component" value="Unassembled WGS sequence"/>
</dbReference>
<feature type="binding site" evidence="1">
    <location>
        <position position="81"/>
    </location>
    <ligand>
        <name>Mg(2+)</name>
        <dbReference type="ChEBI" id="CHEBI:18420"/>
        <label>1</label>
    </ligand>
</feature>
<dbReference type="EMBL" id="CAJNOL010000285">
    <property type="protein sequence ID" value="CAF0983956.1"/>
    <property type="molecule type" value="Genomic_DNA"/>
</dbReference>
<organism evidence="4 5">
    <name type="scientific">Rotaria sordida</name>
    <dbReference type="NCBI Taxonomy" id="392033"/>
    <lineage>
        <taxon>Eukaryota</taxon>
        <taxon>Metazoa</taxon>
        <taxon>Spiralia</taxon>
        <taxon>Gnathifera</taxon>
        <taxon>Rotifera</taxon>
        <taxon>Eurotatoria</taxon>
        <taxon>Bdelloidea</taxon>
        <taxon>Philodinida</taxon>
        <taxon>Philodinidae</taxon>
        <taxon>Rotaria</taxon>
    </lineage>
</organism>
<comment type="cofactor">
    <cofactor evidence="1">
        <name>Mg(2+)</name>
        <dbReference type="ChEBI" id="CHEBI:18420"/>
    </cofactor>
    <text evidence="1">Binds 2 magnesium ions per subunit.</text>
</comment>
<sequence>MQFPHPDSRILPHQILCPATPLNSTSKELKRVVGSLVGLAVGDALGASVEFRPRQYLVDHPVKDMQSGGTWGLQAGQWTDDTSMALCLASSLITCHRFNSYDQMVRYKWWYKKGFLSSTGECFDIGNTTRTSLDEFCRRQNIIKQRFRGLKDDDIDNLPLEQVRSVQNFNEYCGVSENAGNGALMRLAPVPLFYFRQPEKAVRYAGESASLTHGDQKAVDACRYYAALIVAAIHGESKQDLLNEHFYENHKPWFGSMKLHDQVLHVARGSYKRPGGYKDGIRGKSYIVNTLEAALWAFWSDENSFETGVLKAINLGDDTDTTAAVYGQLAGAYYTVSGIPPRWAEKLYANTLIICVAESLYVEGSRSGNDTVQQYQQQMTTQHQSQSTKSISQSNQYRDSYKPIQQTSSGAYKGRIGYGVPSKQPQPQSYTTIHSNANYSYDRKQKTKKDPSTLPPAGLSSGHTKNWTSI</sequence>
<feature type="compositionally biased region" description="Low complexity" evidence="2">
    <location>
        <begin position="372"/>
        <end position="396"/>
    </location>
</feature>
<keyword evidence="1" id="KW-0460">Magnesium</keyword>
<evidence type="ECO:0000256" key="1">
    <source>
        <dbReference type="PIRSR" id="PIRSR605502-1"/>
    </source>
</evidence>
<protein>
    <recommendedName>
        <fullName evidence="6">ADP-ribosylglycohydrolase</fullName>
    </recommendedName>
</protein>
<feature type="binding site" evidence="1">
    <location>
        <position position="80"/>
    </location>
    <ligand>
        <name>Mg(2+)</name>
        <dbReference type="ChEBI" id="CHEBI:18420"/>
        <label>1</label>
    </ligand>
</feature>
<feature type="binding site" evidence="1">
    <location>
        <position position="321"/>
    </location>
    <ligand>
        <name>Mg(2+)</name>
        <dbReference type="ChEBI" id="CHEBI:18420"/>
        <label>1</label>
    </ligand>
</feature>
<accession>A0A814FEF6</accession>